<accession>A0ABX0V6J8</accession>
<name>A0ABX0V6J8_9HYPH</name>
<reference evidence="9 10" key="1">
    <citation type="submission" date="2020-03" db="EMBL/GenBank/DDBJ databases">
        <title>The genome sequence of Microvirga sp. c23x22.</title>
        <authorList>
            <person name="Zhang X."/>
        </authorList>
    </citation>
    <scope>NUCLEOTIDE SEQUENCE [LARGE SCALE GENOMIC DNA]</scope>
    <source>
        <strain evidence="10">c23x22</strain>
    </source>
</reference>
<evidence type="ECO:0000256" key="2">
    <source>
        <dbReference type="ARBA" id="ARBA00022692"/>
    </source>
</evidence>
<comment type="subcellular location">
    <subcellularLocation>
        <location evidence="1">Membrane</location>
    </subcellularLocation>
</comment>
<dbReference type="Gene3D" id="2.150.10.10">
    <property type="entry name" value="Serralysin-like metalloprotease, C-terminal"/>
    <property type="match status" value="1"/>
</dbReference>
<keyword evidence="4" id="KW-0106">Calcium</keyword>
<keyword evidence="3" id="KW-0677">Repeat</keyword>
<dbReference type="Proteomes" id="UP000707352">
    <property type="component" value="Unassembled WGS sequence"/>
</dbReference>
<dbReference type="PANTHER" id="PTHR24025:SF23">
    <property type="entry name" value="NEURAL-CADHERIN"/>
    <property type="match status" value="1"/>
</dbReference>
<dbReference type="InterPro" id="IPR011049">
    <property type="entry name" value="Serralysin-like_metalloprot_C"/>
</dbReference>
<feature type="domain" description="Cadherin" evidence="8">
    <location>
        <begin position="329"/>
        <end position="426"/>
    </location>
</feature>
<dbReference type="SUPFAM" id="SSF49313">
    <property type="entry name" value="Cadherin-like"/>
    <property type="match status" value="1"/>
</dbReference>
<dbReference type="PROSITE" id="PS50268">
    <property type="entry name" value="CADHERIN_2"/>
    <property type="match status" value="1"/>
</dbReference>
<dbReference type="RefSeq" id="WP_167671342.1">
    <property type="nucleotide sequence ID" value="NZ_JAATJS010000001.1"/>
</dbReference>
<organism evidence="9 10">
    <name type="scientific">Microvirga terricola</name>
    <dbReference type="NCBI Taxonomy" id="2719797"/>
    <lineage>
        <taxon>Bacteria</taxon>
        <taxon>Pseudomonadati</taxon>
        <taxon>Pseudomonadota</taxon>
        <taxon>Alphaproteobacteria</taxon>
        <taxon>Hyphomicrobiales</taxon>
        <taxon>Methylobacteriaceae</taxon>
        <taxon>Microvirga</taxon>
    </lineage>
</organism>
<dbReference type="SUPFAM" id="SSF51120">
    <property type="entry name" value="beta-Roll"/>
    <property type="match status" value="1"/>
</dbReference>
<dbReference type="InterPro" id="IPR050971">
    <property type="entry name" value="Cadherin-domain_protein"/>
</dbReference>
<dbReference type="InterPro" id="IPR015919">
    <property type="entry name" value="Cadherin-like_sf"/>
</dbReference>
<keyword evidence="7" id="KW-0472">Membrane</keyword>
<evidence type="ECO:0000259" key="8">
    <source>
        <dbReference type="PROSITE" id="PS50268"/>
    </source>
</evidence>
<sequence length="567" mass="60587">MAIRTVTFDQLPGGKFVGGGADTLALSGNSTDMFDLTQAEFSGFTTITTDAAFRIKMTGAQFDGITTIEGTWYNRLQIVGSIVDIRGKSISQVWGIDIDPNATVYANELSKLDYVDAFYTKGETLRFFGTLSDADRALAHNSGYDKVVDDTGLETTNPPPVISNLSEEQRLVRPGEIVLLDAASDATVSDDQGTIRRVFVEVKSGFSSDYARIVSTDRLNFIKDSSGDFAIYFDGIKIGNYSKSAYGGYSDLFFGFSDNATQEAVDYILHHIEFVRDSSSIYDSAVTVTVTDKGGLTDSKTVIMKGVDGSGTGGPNHSPLPPIFSTQVVSEGALAGSVIGTVRAFDVDLDALSYSITNNYDGLFRLQENGDLVLTRALDFEQRSTYTFQATASDGRGGVSIASSITFKVSDVIGERVTGTVSAEKILGGKGKDKLSGAGGNDTVGGGVDNDTLTGGTGKDVFVLDTKPNKKTNFDVITDFNVKDDTIYLNDAMFPKLGKGTISKPGKLNKNFFTIGDKAKGANDYLIYNNKTGVLSYDADGLGKGKAVEIAKLSTKLKMTAADFLII</sequence>
<evidence type="ECO:0000313" key="9">
    <source>
        <dbReference type="EMBL" id="NIX75458.1"/>
    </source>
</evidence>
<dbReference type="CDD" id="cd11304">
    <property type="entry name" value="Cadherin_repeat"/>
    <property type="match status" value="1"/>
</dbReference>
<dbReference type="InterPro" id="IPR001343">
    <property type="entry name" value="Hemolysn_Ca-bd"/>
</dbReference>
<evidence type="ECO:0000256" key="1">
    <source>
        <dbReference type="ARBA" id="ARBA00004370"/>
    </source>
</evidence>
<keyword evidence="6" id="KW-1133">Transmembrane helix</keyword>
<dbReference type="PANTHER" id="PTHR24025">
    <property type="entry name" value="DESMOGLEIN FAMILY MEMBER"/>
    <property type="match status" value="1"/>
</dbReference>
<proteinExistence type="predicted"/>
<keyword evidence="2" id="KW-0812">Transmembrane</keyword>
<dbReference type="Pfam" id="PF00353">
    <property type="entry name" value="HemolysinCabind"/>
    <property type="match status" value="1"/>
</dbReference>
<evidence type="ECO:0000256" key="7">
    <source>
        <dbReference type="ARBA" id="ARBA00023136"/>
    </source>
</evidence>
<gene>
    <name evidence="9" type="ORF">HB375_02380</name>
</gene>
<evidence type="ECO:0000256" key="5">
    <source>
        <dbReference type="ARBA" id="ARBA00022889"/>
    </source>
</evidence>
<dbReference type="InterPro" id="IPR002126">
    <property type="entry name" value="Cadherin-like_dom"/>
</dbReference>
<dbReference type="Pfam" id="PF00028">
    <property type="entry name" value="Cadherin"/>
    <property type="match status" value="1"/>
</dbReference>
<keyword evidence="10" id="KW-1185">Reference proteome</keyword>
<evidence type="ECO:0000256" key="4">
    <source>
        <dbReference type="ARBA" id="ARBA00022837"/>
    </source>
</evidence>
<evidence type="ECO:0000313" key="10">
    <source>
        <dbReference type="Proteomes" id="UP000707352"/>
    </source>
</evidence>
<dbReference type="EMBL" id="JAATJS010000001">
    <property type="protein sequence ID" value="NIX75458.1"/>
    <property type="molecule type" value="Genomic_DNA"/>
</dbReference>
<dbReference type="PRINTS" id="PR00313">
    <property type="entry name" value="CABNDNGRPT"/>
</dbReference>
<evidence type="ECO:0000256" key="3">
    <source>
        <dbReference type="ARBA" id="ARBA00022737"/>
    </source>
</evidence>
<dbReference type="SMART" id="SM00112">
    <property type="entry name" value="CA"/>
    <property type="match status" value="1"/>
</dbReference>
<keyword evidence="5" id="KW-0130">Cell adhesion</keyword>
<comment type="caution">
    <text evidence="9">The sequence shown here is derived from an EMBL/GenBank/DDBJ whole genome shotgun (WGS) entry which is preliminary data.</text>
</comment>
<protein>
    <recommendedName>
        <fullName evidence="8">Cadherin domain-containing protein</fullName>
    </recommendedName>
</protein>
<evidence type="ECO:0000256" key="6">
    <source>
        <dbReference type="ARBA" id="ARBA00022989"/>
    </source>
</evidence>